<dbReference type="FunFam" id="1.10.10.10:FF:000056">
    <property type="entry name" value="IclR family transcriptional regulator"/>
    <property type="match status" value="1"/>
</dbReference>
<dbReference type="Pfam" id="PF01614">
    <property type="entry name" value="IclR_C"/>
    <property type="match status" value="1"/>
</dbReference>
<dbReference type="InterPro" id="IPR050707">
    <property type="entry name" value="HTH_MetabolicPath_Reg"/>
</dbReference>
<evidence type="ECO:0000256" key="3">
    <source>
        <dbReference type="ARBA" id="ARBA00023163"/>
    </source>
</evidence>
<feature type="domain" description="HTH iclR-type" evidence="4">
    <location>
        <begin position="14"/>
        <end position="76"/>
    </location>
</feature>
<dbReference type="SUPFAM" id="SSF55781">
    <property type="entry name" value="GAF domain-like"/>
    <property type="match status" value="1"/>
</dbReference>
<dbReference type="CDD" id="cd00090">
    <property type="entry name" value="HTH_ARSR"/>
    <property type="match status" value="1"/>
</dbReference>
<dbReference type="GO" id="GO:0003700">
    <property type="term" value="F:DNA-binding transcription factor activity"/>
    <property type="evidence" value="ECO:0007669"/>
    <property type="project" value="TreeGrafter"/>
</dbReference>
<evidence type="ECO:0000259" key="5">
    <source>
        <dbReference type="PROSITE" id="PS51078"/>
    </source>
</evidence>
<dbReference type="InterPro" id="IPR029016">
    <property type="entry name" value="GAF-like_dom_sf"/>
</dbReference>
<dbReference type="STRING" id="1770053.SAMN05216551_101108"/>
<dbReference type="PANTHER" id="PTHR30136">
    <property type="entry name" value="HELIX-TURN-HELIX TRANSCRIPTIONAL REGULATOR, ICLR FAMILY"/>
    <property type="match status" value="1"/>
</dbReference>
<dbReference type="PROSITE" id="PS51077">
    <property type="entry name" value="HTH_ICLR"/>
    <property type="match status" value="1"/>
</dbReference>
<dbReference type="Gene3D" id="1.10.10.10">
    <property type="entry name" value="Winged helix-like DNA-binding domain superfamily/Winged helix DNA-binding domain"/>
    <property type="match status" value="1"/>
</dbReference>
<evidence type="ECO:0000256" key="2">
    <source>
        <dbReference type="ARBA" id="ARBA00023125"/>
    </source>
</evidence>
<dbReference type="GO" id="GO:0045892">
    <property type="term" value="P:negative regulation of DNA-templated transcription"/>
    <property type="evidence" value="ECO:0007669"/>
    <property type="project" value="TreeGrafter"/>
</dbReference>
<keyword evidence="7" id="KW-1185">Reference proteome</keyword>
<keyword evidence="1" id="KW-0805">Transcription regulation</keyword>
<dbReference type="SMART" id="SM00346">
    <property type="entry name" value="HTH_ICLR"/>
    <property type="match status" value="1"/>
</dbReference>
<dbReference type="InterPro" id="IPR005471">
    <property type="entry name" value="Tscrpt_reg_IclR_N"/>
</dbReference>
<dbReference type="GO" id="GO:0003677">
    <property type="term" value="F:DNA binding"/>
    <property type="evidence" value="ECO:0007669"/>
    <property type="project" value="UniProtKB-KW"/>
</dbReference>
<dbReference type="Pfam" id="PF09339">
    <property type="entry name" value="HTH_IclR"/>
    <property type="match status" value="1"/>
</dbReference>
<dbReference type="SUPFAM" id="SSF46785">
    <property type="entry name" value="Winged helix' DNA-binding domain"/>
    <property type="match status" value="1"/>
</dbReference>
<dbReference type="InterPro" id="IPR036390">
    <property type="entry name" value="WH_DNA-bd_sf"/>
</dbReference>
<dbReference type="InterPro" id="IPR036388">
    <property type="entry name" value="WH-like_DNA-bd_sf"/>
</dbReference>
<accession>A0A1H2PIQ6</accession>
<proteinExistence type="predicted"/>
<evidence type="ECO:0000259" key="4">
    <source>
        <dbReference type="PROSITE" id="PS51077"/>
    </source>
</evidence>
<evidence type="ECO:0000313" key="6">
    <source>
        <dbReference type="EMBL" id="SDV46136.1"/>
    </source>
</evidence>
<organism evidence="6 7">
    <name type="scientific">Chitinasiproducens palmae</name>
    <dbReference type="NCBI Taxonomy" id="1770053"/>
    <lineage>
        <taxon>Bacteria</taxon>
        <taxon>Pseudomonadati</taxon>
        <taxon>Pseudomonadota</taxon>
        <taxon>Betaproteobacteria</taxon>
        <taxon>Burkholderiales</taxon>
        <taxon>Burkholderiaceae</taxon>
        <taxon>Chitinasiproducens</taxon>
    </lineage>
</organism>
<dbReference type="PROSITE" id="PS51078">
    <property type="entry name" value="ICLR_ED"/>
    <property type="match status" value="1"/>
</dbReference>
<dbReference type="InterPro" id="IPR011991">
    <property type="entry name" value="ArsR-like_HTH"/>
</dbReference>
<reference evidence="7" key="1">
    <citation type="submission" date="2016-09" db="EMBL/GenBank/DDBJ databases">
        <authorList>
            <person name="Varghese N."/>
            <person name="Submissions S."/>
        </authorList>
    </citation>
    <scope>NUCLEOTIDE SEQUENCE [LARGE SCALE GENOMIC DNA]</scope>
    <source>
        <strain evidence="7">JS23</strain>
    </source>
</reference>
<feature type="domain" description="IclR-ED" evidence="5">
    <location>
        <begin position="77"/>
        <end position="259"/>
    </location>
</feature>
<dbReference type="Proteomes" id="UP000243719">
    <property type="component" value="Unassembled WGS sequence"/>
</dbReference>
<sequence length="261" mass="28521">MRNDAEASADSAASSTSLMSLRILEVLAERGEECGITSLAEAIGVPKARVHRHLGALRQRGYVTQNPSTSRYRIGWRLFLLGQRLVKQFDVVGLARPVMEELRDEVGQTIVITTFTDKEVVVLDLVRGRSPLEILLHPGTQFQFHSVAQGKVALAFGAPERLDALLEQALVACTPHTIVDPERLRYEIQLVRQRGWAEAPEEVFLGVNALAAPLFQEDGSLFGAVAVVGSIHYLPARADPATVEAVKNAASRISQMLGAHR</sequence>
<dbReference type="AlphaFoldDB" id="A0A1H2PIQ6"/>
<keyword evidence="2 6" id="KW-0238">DNA-binding</keyword>
<gene>
    <name evidence="6" type="ORF">SAMN05216551_101108</name>
</gene>
<evidence type="ECO:0000256" key="1">
    <source>
        <dbReference type="ARBA" id="ARBA00023015"/>
    </source>
</evidence>
<keyword evidence="3" id="KW-0804">Transcription</keyword>
<dbReference type="InterPro" id="IPR014757">
    <property type="entry name" value="Tscrpt_reg_IclR_C"/>
</dbReference>
<dbReference type="EMBL" id="FNLO01000001">
    <property type="protein sequence ID" value="SDV46136.1"/>
    <property type="molecule type" value="Genomic_DNA"/>
</dbReference>
<evidence type="ECO:0000313" key="7">
    <source>
        <dbReference type="Proteomes" id="UP000243719"/>
    </source>
</evidence>
<protein>
    <submittedName>
        <fullName evidence="6">DNA-binding transcriptional regulator, IclR family</fullName>
    </submittedName>
</protein>
<dbReference type="PANTHER" id="PTHR30136:SF8">
    <property type="entry name" value="TRANSCRIPTIONAL REGULATORY PROTEIN"/>
    <property type="match status" value="1"/>
</dbReference>
<name>A0A1H2PIQ6_9BURK</name>
<dbReference type="Gene3D" id="3.30.450.40">
    <property type="match status" value="1"/>
</dbReference>